<accession>A0AAN8N5A7</accession>
<reference evidence="2 3" key="1">
    <citation type="submission" date="2019-10" db="EMBL/GenBank/DDBJ databases">
        <authorList>
            <person name="Palmer J.M."/>
        </authorList>
    </citation>
    <scope>NUCLEOTIDE SEQUENCE [LARGE SCALE GENOMIC DNA]</scope>
    <source>
        <strain evidence="2 3">TWF506</strain>
    </source>
</reference>
<evidence type="ECO:0000313" key="2">
    <source>
        <dbReference type="EMBL" id="KAK6513612.1"/>
    </source>
</evidence>
<protein>
    <submittedName>
        <fullName evidence="2">Uncharacterized protein</fullName>
    </submittedName>
</protein>
<evidence type="ECO:0000256" key="1">
    <source>
        <dbReference type="SAM" id="MobiDB-lite"/>
    </source>
</evidence>
<name>A0AAN8N5A7_9PEZI</name>
<comment type="caution">
    <text evidence="2">The sequence shown here is derived from an EMBL/GenBank/DDBJ whole genome shotgun (WGS) entry which is preliminary data.</text>
</comment>
<organism evidence="2 3">
    <name type="scientific">Arthrobotrys conoides</name>
    <dbReference type="NCBI Taxonomy" id="74498"/>
    <lineage>
        <taxon>Eukaryota</taxon>
        <taxon>Fungi</taxon>
        <taxon>Dikarya</taxon>
        <taxon>Ascomycota</taxon>
        <taxon>Pezizomycotina</taxon>
        <taxon>Orbiliomycetes</taxon>
        <taxon>Orbiliales</taxon>
        <taxon>Orbiliaceae</taxon>
        <taxon>Arthrobotrys</taxon>
    </lineage>
</organism>
<gene>
    <name evidence="2" type="ORF">TWF506_008049</name>
</gene>
<feature type="region of interest" description="Disordered" evidence="1">
    <location>
        <begin position="269"/>
        <end position="296"/>
    </location>
</feature>
<evidence type="ECO:0000313" key="3">
    <source>
        <dbReference type="Proteomes" id="UP001307849"/>
    </source>
</evidence>
<dbReference type="EMBL" id="JAVHJM010000005">
    <property type="protein sequence ID" value="KAK6513612.1"/>
    <property type="molecule type" value="Genomic_DNA"/>
</dbReference>
<dbReference type="AlphaFoldDB" id="A0AAN8N5A7"/>
<keyword evidence="3" id="KW-1185">Reference proteome</keyword>
<feature type="region of interest" description="Disordered" evidence="1">
    <location>
        <begin position="314"/>
        <end position="337"/>
    </location>
</feature>
<feature type="compositionally biased region" description="Basic and acidic residues" evidence="1">
    <location>
        <begin position="281"/>
        <end position="296"/>
    </location>
</feature>
<sequence>MEYHQIDPFYTSLMTQKCMKDYSTVDLILDNQKTIFNPKRYSYEPPRQIDHIHVQAVTHGIDIGLRPPRGKFVFDTIKIPSWLYLKHEIIPDLMRHLGFCYRSNRDCHGTLDDHVNILLKTIWGPSTIVPGTKQHQTFDEIRKLLTIYIQGAGGFDNTGVEMKLMKMVLKHDMVVRHERKKWREENKDAVMWSICEDGGTSYVSDQAAKLLNPDKKGESRKRDADETLRKLGWEKKDRRWETVFGKDHQPLQFQILKLMVAEHELDKAKQKGNREGGYLQREAKKQKEKEKEKENVEVPREVRTVFHVRRLIEAPKAGEEENTVEEDNKGRKEKGKSVTRRIGVGILRFMKIRK</sequence>
<dbReference type="Proteomes" id="UP001307849">
    <property type="component" value="Unassembled WGS sequence"/>
</dbReference>
<proteinExistence type="predicted"/>